<evidence type="ECO:0000256" key="7">
    <source>
        <dbReference type="ARBA" id="ARBA00022777"/>
    </source>
</evidence>
<dbReference type="STRING" id="1090322.MettiDRAFT_0469"/>
<dbReference type="Pfam" id="PF13188">
    <property type="entry name" value="PAS_8"/>
    <property type="match status" value="1"/>
</dbReference>
<sequence>MIKAIILDFAKKNHDRLEGELKEIHQVFSICHVDDGKPKIPESGNNLVFISRVGNNDLKYVEEAIEIASSSNLPILFIVSNPDDLFFKTIENEENVWYVKEPYSKIELKHTLEHLDSLLEKNDDQFRLITENVNDAIFVMDMKGDFSYFSPSIEKISGFTQDEAVKKNLSEWITKESYVYCVDMITHFATELSKGVVYDPPVFEIEIICKNSQTILAELTVNPIIDDNFNFKHFIGVLRDINSRRKAEERFRIAAQCVSDLIYEWDMKTDQMEWFGDIDKHLGYEQGEIKNNLDSWSEHVHPEDLPRVMKTIDAYRLNGESFDAEYRMINKDGKIKYWIEHGLPIYHRDTGKIQGTIGVCSDITEQKEIENALKRSEEMFRLIAENANDVIWMINEKGKLLYVSPSVQKLRGYSPEEIYEQDIENRIANESGLQAMKQWNEFFRKFKKGVVPDTPRKLEVEQPCKDGSTVWTEMHINPVLDDEGNFRYFLGITRDISERRKNEQELMEQKNMLDSIFDLAPIPMVLLNEEIIVENMNNACLEMLQRKKENMLGLKAGEVFDCINSEKGDGCGTNKECIKCIFNDSAIETFVTKKNIHKREGKTTILDPAGKTIQLNVLVSTAYIEIPDEPKIVVSVEDITARKMAEQATISSKLEAEQANRTKSEFLATMSHELRTPLNAIIGYSQMLQESNFGNMSEKQQRFASHISTSGKHLLELINDILDLSKVEAGKMDLYMETFDVNEVIKNVYNIIDPLAVKKNIELNFEIDQDISIYADKIRFKQIFYNLMSNAIKFTPNGGHVTVDISVNESFLKISVIDDGIGISKDKQIKLFTPFYQADSSTARTYQGTGLGLSIVKKIVELHGGTISVESEEGKGSNFSFTLPFLKE</sequence>
<evidence type="ECO:0000313" key="14">
    <source>
        <dbReference type="EMBL" id="ETA67059.1"/>
    </source>
</evidence>
<dbReference type="InterPro" id="IPR036097">
    <property type="entry name" value="HisK_dim/P_sf"/>
</dbReference>
<dbReference type="InterPro" id="IPR013655">
    <property type="entry name" value="PAS_fold_3"/>
</dbReference>
<keyword evidence="15" id="KW-1185">Reference proteome</keyword>
<dbReference type="EC" id="2.7.13.3" evidence="3"/>
<dbReference type="Gene3D" id="3.30.565.10">
    <property type="entry name" value="Histidine kinase-like ATPase, C-terminal domain"/>
    <property type="match status" value="1"/>
</dbReference>
<evidence type="ECO:0000256" key="2">
    <source>
        <dbReference type="ARBA" id="ARBA00004370"/>
    </source>
</evidence>
<dbReference type="GO" id="GO:0009927">
    <property type="term" value="F:histidine phosphotransfer kinase activity"/>
    <property type="evidence" value="ECO:0007669"/>
    <property type="project" value="TreeGrafter"/>
</dbReference>
<dbReference type="Pfam" id="PF00512">
    <property type="entry name" value="HisKA"/>
    <property type="match status" value="1"/>
</dbReference>
<organism evidence="14 15">
    <name type="scientific">Methanolobus tindarius DSM 2278</name>
    <dbReference type="NCBI Taxonomy" id="1090322"/>
    <lineage>
        <taxon>Archaea</taxon>
        <taxon>Methanobacteriati</taxon>
        <taxon>Methanobacteriota</taxon>
        <taxon>Stenosarchaea group</taxon>
        <taxon>Methanomicrobia</taxon>
        <taxon>Methanosarcinales</taxon>
        <taxon>Methanosarcinaceae</taxon>
        <taxon>Methanolobus</taxon>
    </lineage>
</organism>
<dbReference type="SMART" id="SM00091">
    <property type="entry name" value="PAS"/>
    <property type="match status" value="4"/>
</dbReference>
<dbReference type="InterPro" id="IPR036890">
    <property type="entry name" value="HATPase_C_sf"/>
</dbReference>
<dbReference type="InterPro" id="IPR013767">
    <property type="entry name" value="PAS_fold"/>
</dbReference>
<dbReference type="CDD" id="cd00082">
    <property type="entry name" value="HisKA"/>
    <property type="match status" value="1"/>
</dbReference>
<dbReference type="InterPro" id="IPR004358">
    <property type="entry name" value="Sig_transdc_His_kin-like_C"/>
</dbReference>
<dbReference type="AlphaFoldDB" id="W9DMW3"/>
<evidence type="ECO:0000256" key="3">
    <source>
        <dbReference type="ARBA" id="ARBA00012438"/>
    </source>
</evidence>
<keyword evidence="5" id="KW-0808">Transferase</keyword>
<dbReference type="GO" id="GO:0006355">
    <property type="term" value="P:regulation of DNA-templated transcription"/>
    <property type="evidence" value="ECO:0007669"/>
    <property type="project" value="InterPro"/>
</dbReference>
<dbReference type="PROSITE" id="PS50109">
    <property type="entry name" value="HIS_KIN"/>
    <property type="match status" value="1"/>
</dbReference>
<feature type="domain" description="PAC" evidence="13">
    <location>
        <begin position="322"/>
        <end position="375"/>
    </location>
</feature>
<dbReference type="SMART" id="SM00387">
    <property type="entry name" value="HATPase_c"/>
    <property type="match status" value="1"/>
</dbReference>
<evidence type="ECO:0000259" key="13">
    <source>
        <dbReference type="PROSITE" id="PS50113"/>
    </source>
</evidence>
<dbReference type="PRINTS" id="PR00344">
    <property type="entry name" value="BCTRLSENSOR"/>
</dbReference>
<dbReference type="Pfam" id="PF02518">
    <property type="entry name" value="HATPase_c"/>
    <property type="match status" value="1"/>
</dbReference>
<dbReference type="InterPro" id="IPR000014">
    <property type="entry name" value="PAS"/>
</dbReference>
<name>W9DMW3_METTI</name>
<dbReference type="InterPro" id="IPR035965">
    <property type="entry name" value="PAS-like_dom_sf"/>
</dbReference>
<feature type="domain" description="PAC" evidence="13">
    <location>
        <begin position="456"/>
        <end position="508"/>
    </location>
</feature>
<dbReference type="Gene3D" id="3.30.450.20">
    <property type="entry name" value="PAS domain"/>
    <property type="match status" value="4"/>
</dbReference>
<keyword evidence="4" id="KW-0597">Phosphoprotein</keyword>
<dbReference type="GO" id="GO:0000155">
    <property type="term" value="F:phosphorelay sensor kinase activity"/>
    <property type="evidence" value="ECO:0007669"/>
    <property type="project" value="InterPro"/>
</dbReference>
<dbReference type="InterPro" id="IPR001610">
    <property type="entry name" value="PAC"/>
</dbReference>
<dbReference type="FunFam" id="1.10.287.130:FF:000038">
    <property type="entry name" value="Sensory transduction histidine kinase"/>
    <property type="match status" value="1"/>
</dbReference>
<dbReference type="SUPFAM" id="SSF55874">
    <property type="entry name" value="ATPase domain of HSP90 chaperone/DNA topoisomerase II/histidine kinase"/>
    <property type="match status" value="1"/>
</dbReference>
<dbReference type="Gene3D" id="1.10.287.130">
    <property type="match status" value="1"/>
</dbReference>
<dbReference type="PANTHER" id="PTHR43047:SF72">
    <property type="entry name" value="OSMOSENSING HISTIDINE PROTEIN KINASE SLN1"/>
    <property type="match status" value="1"/>
</dbReference>
<dbReference type="PANTHER" id="PTHR43047">
    <property type="entry name" value="TWO-COMPONENT HISTIDINE PROTEIN KINASE"/>
    <property type="match status" value="1"/>
</dbReference>
<evidence type="ECO:0000313" key="15">
    <source>
        <dbReference type="Proteomes" id="UP000019483"/>
    </source>
</evidence>
<accession>W9DMW3</accession>
<dbReference type="GO" id="GO:0005886">
    <property type="term" value="C:plasma membrane"/>
    <property type="evidence" value="ECO:0007669"/>
    <property type="project" value="TreeGrafter"/>
</dbReference>
<dbReference type="CDD" id="cd00130">
    <property type="entry name" value="PAS"/>
    <property type="match status" value="3"/>
</dbReference>
<comment type="subcellular location">
    <subcellularLocation>
        <location evidence="2">Membrane</location>
    </subcellularLocation>
</comment>
<evidence type="ECO:0000256" key="10">
    <source>
        <dbReference type="ARBA" id="ARBA00023136"/>
    </source>
</evidence>
<evidence type="ECO:0000256" key="5">
    <source>
        <dbReference type="ARBA" id="ARBA00022679"/>
    </source>
</evidence>
<dbReference type="Proteomes" id="UP000019483">
    <property type="component" value="Unassembled WGS sequence"/>
</dbReference>
<dbReference type="PROSITE" id="PS50113">
    <property type="entry name" value="PAC"/>
    <property type="match status" value="3"/>
</dbReference>
<dbReference type="GO" id="GO:0005524">
    <property type="term" value="F:ATP binding"/>
    <property type="evidence" value="ECO:0007669"/>
    <property type="project" value="UniProtKB-KW"/>
</dbReference>
<dbReference type="SUPFAM" id="SSF47384">
    <property type="entry name" value="Homodimeric domain of signal transducing histidine kinase"/>
    <property type="match status" value="1"/>
</dbReference>
<reference evidence="14 15" key="1">
    <citation type="submission" date="2013-08" db="EMBL/GenBank/DDBJ databases">
        <authorList>
            <consortium name="DOE Joint Genome Institute"/>
            <person name="Eisen J."/>
            <person name="Huntemann M."/>
            <person name="Han J."/>
            <person name="Chen A."/>
            <person name="Kyrpides N."/>
            <person name="Mavromatis K."/>
            <person name="Markowitz V."/>
            <person name="Palaniappan K."/>
            <person name="Ivanova N."/>
            <person name="Schaumberg A."/>
            <person name="Pati A."/>
            <person name="Liolios K."/>
            <person name="Nordberg H.P."/>
            <person name="Cantor M.N."/>
            <person name="Hua S.X."/>
            <person name="Woyke T."/>
        </authorList>
    </citation>
    <scope>NUCLEOTIDE SEQUENCE [LARGE SCALE GENOMIC DNA]</scope>
    <source>
        <strain evidence="14 15">DSM 2278</strain>
    </source>
</reference>
<dbReference type="FunFam" id="3.30.565.10:FF:000078">
    <property type="entry name" value="Two-component sensor histidine kinase"/>
    <property type="match status" value="1"/>
</dbReference>
<dbReference type="SMART" id="SM00086">
    <property type="entry name" value="PAC"/>
    <property type="match status" value="3"/>
</dbReference>
<keyword evidence="7" id="KW-0418">Kinase</keyword>
<evidence type="ECO:0000256" key="6">
    <source>
        <dbReference type="ARBA" id="ARBA00022741"/>
    </source>
</evidence>
<keyword evidence="10" id="KW-0472">Membrane</keyword>
<feature type="domain" description="PAC" evidence="13">
    <location>
        <begin position="201"/>
        <end position="253"/>
    </location>
</feature>
<evidence type="ECO:0000256" key="9">
    <source>
        <dbReference type="ARBA" id="ARBA00023012"/>
    </source>
</evidence>
<dbReference type="InterPro" id="IPR000700">
    <property type="entry name" value="PAS-assoc_C"/>
</dbReference>
<feature type="domain" description="PAS" evidence="12">
    <location>
        <begin position="247"/>
        <end position="319"/>
    </location>
</feature>
<protein>
    <recommendedName>
        <fullName evidence="3">histidine kinase</fullName>
        <ecNumber evidence="3">2.7.13.3</ecNumber>
    </recommendedName>
</protein>
<dbReference type="EMBL" id="AZAJ01000001">
    <property type="protein sequence ID" value="ETA67059.1"/>
    <property type="molecule type" value="Genomic_DNA"/>
</dbReference>
<dbReference type="InterPro" id="IPR003594">
    <property type="entry name" value="HATPase_dom"/>
</dbReference>
<evidence type="ECO:0000256" key="4">
    <source>
        <dbReference type="ARBA" id="ARBA00022553"/>
    </source>
</evidence>
<comment type="catalytic activity">
    <reaction evidence="1">
        <text>ATP + protein L-histidine = ADP + protein N-phospho-L-histidine.</text>
        <dbReference type="EC" id="2.7.13.3"/>
    </reaction>
</comment>
<dbReference type="CDD" id="cd16922">
    <property type="entry name" value="HATPase_EvgS-ArcB-TorS-like"/>
    <property type="match status" value="1"/>
</dbReference>
<evidence type="ECO:0000259" key="12">
    <source>
        <dbReference type="PROSITE" id="PS50112"/>
    </source>
</evidence>
<evidence type="ECO:0000256" key="8">
    <source>
        <dbReference type="ARBA" id="ARBA00022840"/>
    </source>
</evidence>
<proteinExistence type="predicted"/>
<keyword evidence="6" id="KW-0547">Nucleotide-binding</keyword>
<dbReference type="SMART" id="SM00388">
    <property type="entry name" value="HisKA"/>
    <property type="match status" value="1"/>
</dbReference>
<evidence type="ECO:0000259" key="11">
    <source>
        <dbReference type="PROSITE" id="PS50109"/>
    </source>
</evidence>
<dbReference type="InterPro" id="IPR003661">
    <property type="entry name" value="HisK_dim/P_dom"/>
</dbReference>
<dbReference type="Pfam" id="PF08447">
    <property type="entry name" value="PAS_3"/>
    <property type="match status" value="1"/>
</dbReference>
<evidence type="ECO:0000256" key="1">
    <source>
        <dbReference type="ARBA" id="ARBA00000085"/>
    </source>
</evidence>
<dbReference type="Pfam" id="PF00989">
    <property type="entry name" value="PAS"/>
    <property type="match status" value="2"/>
</dbReference>
<keyword evidence="9" id="KW-0902">Two-component regulatory system</keyword>
<dbReference type="SUPFAM" id="SSF55785">
    <property type="entry name" value="PYP-like sensor domain (PAS domain)"/>
    <property type="match status" value="4"/>
</dbReference>
<dbReference type="NCBIfam" id="TIGR00229">
    <property type="entry name" value="sensory_box"/>
    <property type="match status" value="3"/>
</dbReference>
<keyword evidence="8" id="KW-0067">ATP-binding</keyword>
<dbReference type="PROSITE" id="PS50112">
    <property type="entry name" value="PAS"/>
    <property type="match status" value="3"/>
</dbReference>
<feature type="domain" description="PAS" evidence="12">
    <location>
        <begin position="376"/>
        <end position="418"/>
    </location>
</feature>
<feature type="domain" description="Histidine kinase" evidence="11">
    <location>
        <begin position="669"/>
        <end position="887"/>
    </location>
</feature>
<dbReference type="InterPro" id="IPR005467">
    <property type="entry name" value="His_kinase_dom"/>
</dbReference>
<gene>
    <name evidence="14" type="ORF">MettiDRAFT_0469</name>
</gene>
<feature type="domain" description="PAS" evidence="12">
    <location>
        <begin position="122"/>
        <end position="169"/>
    </location>
</feature>
<comment type="caution">
    <text evidence="14">The sequence shown here is derived from an EMBL/GenBank/DDBJ whole genome shotgun (WGS) entry which is preliminary data.</text>
</comment>